<dbReference type="EMBL" id="JAUSTU010000019">
    <property type="protein sequence ID" value="MDQ0157089.1"/>
    <property type="molecule type" value="Genomic_DNA"/>
</dbReference>
<gene>
    <name evidence="2" type="ORF">J2S07_003415</name>
</gene>
<dbReference type="Proteomes" id="UP001231362">
    <property type="component" value="Unassembled WGS sequence"/>
</dbReference>
<protein>
    <submittedName>
        <fullName evidence="2">Uncharacterized protein</fullName>
    </submittedName>
</protein>
<keyword evidence="3" id="KW-1185">Reference proteome</keyword>
<keyword evidence="1" id="KW-0812">Transmembrane</keyword>
<evidence type="ECO:0000313" key="3">
    <source>
        <dbReference type="Proteomes" id="UP001231362"/>
    </source>
</evidence>
<evidence type="ECO:0000256" key="1">
    <source>
        <dbReference type="SAM" id="Phobius"/>
    </source>
</evidence>
<keyword evidence="1" id="KW-1133">Transmembrane helix</keyword>
<reference evidence="2 3" key="1">
    <citation type="submission" date="2023-07" db="EMBL/GenBank/DDBJ databases">
        <title>Genomic Encyclopedia of Type Strains, Phase IV (KMG-IV): sequencing the most valuable type-strain genomes for metagenomic binning, comparative biology and taxonomic classification.</title>
        <authorList>
            <person name="Goeker M."/>
        </authorList>
    </citation>
    <scope>NUCLEOTIDE SEQUENCE [LARGE SCALE GENOMIC DNA]</scope>
    <source>
        <strain evidence="2 3">DSM 23948</strain>
    </source>
</reference>
<evidence type="ECO:0000313" key="2">
    <source>
        <dbReference type="EMBL" id="MDQ0157089.1"/>
    </source>
</evidence>
<proteinExistence type="predicted"/>
<feature type="transmembrane region" description="Helical" evidence="1">
    <location>
        <begin position="79"/>
        <end position="97"/>
    </location>
</feature>
<dbReference type="RefSeq" id="WP_307151565.1">
    <property type="nucleotide sequence ID" value="NZ_JAUSTU010000019.1"/>
</dbReference>
<sequence>MEDFVNNSVIEDNSIGVTAEPPPLTVARNYITNPEAKLNVTGKINWGNPTTYVRGGMNVYAYNTTHTEYGIKAAKKFQFNAGTAVSVIIGAIVSWVASPGIVIAMLTSLGAVLVDNTLKYVWSPTLKVDRISNIKGIICGGGMTIVTKNWSDYIVNNDNGKKERYTTDQYNAWYNNWSLSKLADVGYQQYRYIVGLRNTTPKASEFN</sequence>
<comment type="caution">
    <text evidence="2">The sequence shown here is derived from an EMBL/GenBank/DDBJ whole genome shotgun (WGS) entry which is preliminary data.</text>
</comment>
<name>A0ABT9V808_9BACL</name>
<organism evidence="2 3">
    <name type="scientific">Anoxybacillus andreesenii</name>
    <dbReference type="NCBI Taxonomy" id="1325932"/>
    <lineage>
        <taxon>Bacteria</taxon>
        <taxon>Bacillati</taxon>
        <taxon>Bacillota</taxon>
        <taxon>Bacilli</taxon>
        <taxon>Bacillales</taxon>
        <taxon>Anoxybacillaceae</taxon>
        <taxon>Anoxybacillus</taxon>
    </lineage>
</organism>
<keyword evidence="1" id="KW-0472">Membrane</keyword>
<accession>A0ABT9V808</accession>